<organism evidence="2 3">
    <name type="scientific">Tautonia plasticadhaerens</name>
    <dbReference type="NCBI Taxonomy" id="2527974"/>
    <lineage>
        <taxon>Bacteria</taxon>
        <taxon>Pseudomonadati</taxon>
        <taxon>Planctomycetota</taxon>
        <taxon>Planctomycetia</taxon>
        <taxon>Isosphaerales</taxon>
        <taxon>Isosphaeraceae</taxon>
        <taxon>Tautonia</taxon>
    </lineage>
</organism>
<reference evidence="2 3" key="1">
    <citation type="submission" date="2019-02" db="EMBL/GenBank/DDBJ databases">
        <title>Deep-cultivation of Planctomycetes and their phenomic and genomic characterization uncovers novel biology.</title>
        <authorList>
            <person name="Wiegand S."/>
            <person name="Jogler M."/>
            <person name="Boedeker C."/>
            <person name="Pinto D."/>
            <person name="Vollmers J."/>
            <person name="Rivas-Marin E."/>
            <person name="Kohn T."/>
            <person name="Peeters S.H."/>
            <person name="Heuer A."/>
            <person name="Rast P."/>
            <person name="Oberbeckmann S."/>
            <person name="Bunk B."/>
            <person name="Jeske O."/>
            <person name="Meyerdierks A."/>
            <person name="Storesund J.E."/>
            <person name="Kallscheuer N."/>
            <person name="Luecker S."/>
            <person name="Lage O.M."/>
            <person name="Pohl T."/>
            <person name="Merkel B.J."/>
            <person name="Hornburger P."/>
            <person name="Mueller R.-W."/>
            <person name="Bruemmer F."/>
            <person name="Labrenz M."/>
            <person name="Spormann A.M."/>
            <person name="Op den Camp H."/>
            <person name="Overmann J."/>
            <person name="Amann R."/>
            <person name="Jetten M.S.M."/>
            <person name="Mascher T."/>
            <person name="Medema M.H."/>
            <person name="Devos D.P."/>
            <person name="Kaster A.-K."/>
            <person name="Ovreas L."/>
            <person name="Rohde M."/>
            <person name="Galperin M.Y."/>
            <person name="Jogler C."/>
        </authorList>
    </citation>
    <scope>NUCLEOTIDE SEQUENCE [LARGE SCALE GENOMIC DNA]</scope>
    <source>
        <strain evidence="2 3">ElP</strain>
        <plasmid evidence="3">pelp_1</plasmid>
    </source>
</reference>
<feature type="region of interest" description="Disordered" evidence="1">
    <location>
        <begin position="54"/>
        <end position="82"/>
    </location>
</feature>
<dbReference type="EMBL" id="CP036427">
    <property type="protein sequence ID" value="QDV39315.1"/>
    <property type="molecule type" value="Genomic_DNA"/>
</dbReference>
<name>A0A518HEP3_9BACT</name>
<dbReference type="Proteomes" id="UP000317835">
    <property type="component" value="Plasmid pElP_1"/>
</dbReference>
<dbReference type="AlphaFoldDB" id="A0A518HEP3"/>
<evidence type="ECO:0000313" key="3">
    <source>
        <dbReference type="Proteomes" id="UP000317835"/>
    </source>
</evidence>
<geneLocation type="plasmid" evidence="3">
    <name>pelp_1</name>
</geneLocation>
<keyword evidence="2" id="KW-0614">Plasmid</keyword>
<keyword evidence="3" id="KW-1185">Reference proteome</keyword>
<proteinExistence type="predicted"/>
<sequence length="231" mass="25765">MTIEIEALRLALLRADALMRDLTAEAFRRRDDDLTGRLLEAGRCMSEVFRHIETKRPAPAGDTSSSVEGRAGPAAHAGPVRRVAELDPSLSVPEGYPRFHREGEKLVKIDWSGKKRVEYRHACCLEDVVLLASRLCQRSRAGEPVKLSEITPLETDEGRPLPNHQVYAAVDWLKEIGLLEKHGRKGYMMPDVSDLEGRIAASWSRLPDQSVPSDDTRRDSAAYSEQTPTPV</sequence>
<evidence type="ECO:0000313" key="2">
    <source>
        <dbReference type="EMBL" id="QDV39315.1"/>
    </source>
</evidence>
<accession>A0A518HEP3</accession>
<evidence type="ECO:0000256" key="1">
    <source>
        <dbReference type="SAM" id="MobiDB-lite"/>
    </source>
</evidence>
<gene>
    <name evidence="2" type="ORF">ElP_72790</name>
</gene>
<dbReference type="KEGG" id="tpla:ElP_72790"/>
<feature type="region of interest" description="Disordered" evidence="1">
    <location>
        <begin position="203"/>
        <end position="231"/>
    </location>
</feature>
<protein>
    <submittedName>
        <fullName evidence="2">Uncharacterized protein</fullName>
    </submittedName>
</protein>